<feature type="compositionally biased region" description="Basic and acidic residues" evidence="2">
    <location>
        <begin position="602"/>
        <end position="630"/>
    </location>
</feature>
<feature type="compositionally biased region" description="Polar residues" evidence="2">
    <location>
        <begin position="631"/>
        <end position="641"/>
    </location>
</feature>
<dbReference type="OMA" id="SADFCVR"/>
<evidence type="ECO:0000256" key="1">
    <source>
        <dbReference type="ARBA" id="ARBA00022468"/>
    </source>
</evidence>
<dbReference type="FunFam" id="1.10.472.80:FF:000008">
    <property type="entry name" value="TBC1 domain family member 10A"/>
    <property type="match status" value="1"/>
</dbReference>
<feature type="compositionally biased region" description="Basic residues" evidence="2">
    <location>
        <begin position="1016"/>
        <end position="1025"/>
    </location>
</feature>
<sequence length="1035" mass="116756">MLSPSIRVQKDTSEEDSSGSDAGLEPETDRFGFIVTDRATASVGPSPELVRQREAKWINIIVQWDQILLKRTNKIKVQCQKGIPASLRAKCWPLLCGAAARMKQNENLYQCLDSQSALQSWVDVINRDLDRQFPFHEMFLSKDGHGQRGLFRVLKSYTQYKPEEGYCQAQGPVAAVLLMNMPAEVPKHAAETAFTVEPDSGLCFVTMQEAFWCLVQISEQYLPGYYSPLLEGVLFDAALLDWVLKRICPAAHKHLQHHDVEPLMFATDWLMCLFTRHLPFNALLRVWDLFFCYGVRVLLQVAVVLVRRALGRAEQRKKCEGQMETLERLRGIREHVQEEADAFIAEVSAVPLSARDLERQTEKEMEKWKKDRPSSTFDPRHRCTGYQMVWAVARQNQELLEKMERERGHLSLPLTRSTSMLSLSPKRWRKGGKINEGEREGGARVVRHLSMGAKDQRWTEINFKPSQRLQEDEDADSHQLIDQRETEKLNLPNMAAKPSQDSSKDQIEQEEPISTGKHESLIRETDENKKQTEEATLIDATVNHLQLAGPQFDSQSHFLEEENSKINDQDGTQKHLEGNPEPEIEENVQQSQWDTEELAAAVEKRAQSDTVSKEGENSSHGDAVKEEQHSSELITPSQTQPAAEIDGLDQTQEQEEENTKAQEDLEHSEHLHSKTEVEEILVSSNTLTGSSEGLVPCLKAAEATKGNGESSLTANSGGENSDTPTQSQIIERPSDITASPQDPDGRISLTHVSPPDVPAPEKVLGTAGEDKNTESLPETTVENDVFDPIKLTDCNIDLQGGELRTSCLAQASSRRNSRSSGDFCIRKSSSSHASRLGRRLSEDLFTVPHKPSQQQPTESNPGDKHAKPLSNLGGVNSAPDSPDVFSVKSSETNPTDQQKGTPNPQKGFSFFRKLRGQTPKNQKGTPKIQVPKIFIQDFSDGTGMEKPMKEYREEKLNSRERRRRQREQDRRTKEEKVRKKRETEQEKVTEKGKRNAQTGQDVRVQGDQEKCEGLHPGKHQSHRQRNSTSYAESYF</sequence>
<dbReference type="SMART" id="SM00164">
    <property type="entry name" value="TBC"/>
    <property type="match status" value="1"/>
</dbReference>
<feature type="compositionally biased region" description="Basic and acidic residues" evidence="2">
    <location>
        <begin position="563"/>
        <end position="578"/>
    </location>
</feature>
<evidence type="ECO:0000313" key="4">
    <source>
        <dbReference type="Ensembl" id="ENSTRUP00000062773.1"/>
    </source>
</evidence>
<dbReference type="GeneTree" id="ENSGT00940000161287"/>
<dbReference type="Gene3D" id="1.10.8.270">
    <property type="entry name" value="putative rabgap domain of human tbc1 domain family member 14 like domains"/>
    <property type="match status" value="1"/>
</dbReference>
<feature type="compositionally biased region" description="Polar residues" evidence="2">
    <location>
        <begin position="682"/>
        <end position="691"/>
    </location>
</feature>
<dbReference type="InterPro" id="IPR000195">
    <property type="entry name" value="Rab-GAP-TBC_dom"/>
</dbReference>
<reference evidence="4 5" key="1">
    <citation type="journal article" date="2011" name="Genome Biol. Evol.">
        <title>Integration of the genetic map and genome assembly of fugu facilitates insights into distinct features of genome evolution in teleosts and mammals.</title>
        <authorList>
            <person name="Kai W."/>
            <person name="Kikuchi K."/>
            <person name="Tohari S."/>
            <person name="Chew A.K."/>
            <person name="Tay A."/>
            <person name="Fujiwara A."/>
            <person name="Hosoya S."/>
            <person name="Suetake H."/>
            <person name="Naruse K."/>
            <person name="Brenner S."/>
            <person name="Suzuki Y."/>
            <person name="Venkatesh B."/>
        </authorList>
    </citation>
    <scope>NUCLEOTIDE SEQUENCE [LARGE SCALE GENOMIC DNA]</scope>
</reference>
<proteinExistence type="predicted"/>
<reference evidence="4" key="2">
    <citation type="submission" date="2025-08" db="UniProtKB">
        <authorList>
            <consortium name="Ensembl"/>
        </authorList>
    </citation>
    <scope>IDENTIFICATION</scope>
</reference>
<dbReference type="InParanoid" id="A0A674MNR7"/>
<dbReference type="FunFam" id="1.10.10.750:FF:000001">
    <property type="entry name" value="TBC1 domain family member 10A"/>
    <property type="match status" value="1"/>
</dbReference>
<feature type="compositionally biased region" description="Basic and acidic residues" evidence="2">
    <location>
        <begin position="657"/>
        <end position="677"/>
    </location>
</feature>
<evidence type="ECO:0000313" key="5">
    <source>
        <dbReference type="Proteomes" id="UP000005226"/>
    </source>
</evidence>
<dbReference type="Gene3D" id="1.10.472.80">
    <property type="entry name" value="Ypt/Rab-GAP domain of gyp1p, domain 3"/>
    <property type="match status" value="1"/>
</dbReference>
<dbReference type="Proteomes" id="UP000005226">
    <property type="component" value="Chromosome 14"/>
</dbReference>
<feature type="compositionally biased region" description="Basic and acidic residues" evidence="2">
    <location>
        <begin position="1004"/>
        <end position="1015"/>
    </location>
</feature>
<keyword evidence="1" id="KW-0343">GTPase activation</keyword>
<accession>A0A674MNR7</accession>
<feature type="region of interest" description="Disordered" evidence="2">
    <location>
        <begin position="1"/>
        <end position="27"/>
    </location>
</feature>
<dbReference type="PANTHER" id="PTHR47219:SF4">
    <property type="entry name" value="TBC1 DOMAIN FAMILY MEMBER 10A"/>
    <property type="match status" value="1"/>
</dbReference>
<dbReference type="Ensembl" id="ENSTRUT00000072765.1">
    <property type="protein sequence ID" value="ENSTRUP00000062773.1"/>
    <property type="gene ID" value="ENSTRUG00000020707.2"/>
</dbReference>
<feature type="compositionally biased region" description="Basic and acidic residues" evidence="2">
    <location>
        <begin position="966"/>
        <end position="993"/>
    </location>
</feature>
<feature type="region of interest" description="Disordered" evidence="2">
    <location>
        <begin position="808"/>
        <end position="1035"/>
    </location>
</feature>
<dbReference type="PROSITE" id="PS50086">
    <property type="entry name" value="TBC_RABGAP"/>
    <property type="match status" value="1"/>
</dbReference>
<keyword evidence="5" id="KW-1185">Reference proteome</keyword>
<reference evidence="4" key="3">
    <citation type="submission" date="2025-09" db="UniProtKB">
        <authorList>
            <consortium name="Ensembl"/>
        </authorList>
    </citation>
    <scope>IDENTIFICATION</scope>
</reference>
<dbReference type="Pfam" id="PF00566">
    <property type="entry name" value="RabGAP-TBC"/>
    <property type="match status" value="1"/>
</dbReference>
<dbReference type="FunFam" id="1.10.8.270:FF:000007">
    <property type="entry name" value="TBC1 domain family member 10A"/>
    <property type="match status" value="1"/>
</dbReference>
<dbReference type="InterPro" id="IPR050302">
    <property type="entry name" value="Rab_GAP_TBC_domain"/>
</dbReference>
<protein>
    <submittedName>
        <fullName evidence="4">Ecotropic viral integration site 5 ortholog</fullName>
    </submittedName>
</protein>
<feature type="compositionally biased region" description="Polar residues" evidence="2">
    <location>
        <begin position="707"/>
        <end position="729"/>
    </location>
</feature>
<dbReference type="PANTHER" id="PTHR47219">
    <property type="entry name" value="RAB GTPASE-ACTIVATING PROTEIN 1-LIKE"/>
    <property type="match status" value="1"/>
</dbReference>
<feature type="region of interest" description="Disordered" evidence="2">
    <location>
        <begin position="563"/>
        <end position="781"/>
    </location>
</feature>
<organism evidence="4 5">
    <name type="scientific">Takifugu rubripes</name>
    <name type="common">Japanese pufferfish</name>
    <name type="synonym">Fugu rubripes</name>
    <dbReference type="NCBI Taxonomy" id="31033"/>
    <lineage>
        <taxon>Eukaryota</taxon>
        <taxon>Metazoa</taxon>
        <taxon>Chordata</taxon>
        <taxon>Craniata</taxon>
        <taxon>Vertebrata</taxon>
        <taxon>Euteleostomi</taxon>
        <taxon>Actinopterygii</taxon>
        <taxon>Neopterygii</taxon>
        <taxon>Teleostei</taxon>
        <taxon>Neoteleostei</taxon>
        <taxon>Acanthomorphata</taxon>
        <taxon>Eupercaria</taxon>
        <taxon>Tetraodontiformes</taxon>
        <taxon>Tetradontoidea</taxon>
        <taxon>Tetraodontidae</taxon>
        <taxon>Takifugu</taxon>
    </lineage>
</organism>
<feature type="compositionally biased region" description="Polar residues" evidence="2">
    <location>
        <begin position="851"/>
        <end position="860"/>
    </location>
</feature>
<dbReference type="Gene3D" id="1.10.10.750">
    <property type="entry name" value="Ypt/Rab-GAP domain of gyp1p, domain 1"/>
    <property type="match status" value="1"/>
</dbReference>
<dbReference type="InterPro" id="IPR035969">
    <property type="entry name" value="Rab-GAP_TBC_sf"/>
</dbReference>
<gene>
    <name evidence="4" type="primary">tbc1d10c</name>
</gene>
<feature type="compositionally biased region" description="Polar residues" evidence="2">
    <location>
        <begin position="1026"/>
        <end position="1035"/>
    </location>
</feature>
<dbReference type="GO" id="GO:0005096">
    <property type="term" value="F:GTPase activator activity"/>
    <property type="evidence" value="ECO:0007669"/>
    <property type="project" value="UniProtKB-KW"/>
</dbReference>
<evidence type="ECO:0000259" key="3">
    <source>
        <dbReference type="PROSITE" id="PS50086"/>
    </source>
</evidence>
<name>A0A674MNR7_TAKRU</name>
<dbReference type="GO" id="GO:0031267">
    <property type="term" value="F:small GTPase binding"/>
    <property type="evidence" value="ECO:0007669"/>
    <property type="project" value="TreeGrafter"/>
</dbReference>
<evidence type="ECO:0000256" key="2">
    <source>
        <dbReference type="SAM" id="MobiDB-lite"/>
    </source>
</evidence>
<dbReference type="SUPFAM" id="SSF47923">
    <property type="entry name" value="Ypt/Rab-GAP domain of gyp1p"/>
    <property type="match status" value="2"/>
</dbReference>
<dbReference type="GO" id="GO:0005886">
    <property type="term" value="C:plasma membrane"/>
    <property type="evidence" value="ECO:0007669"/>
    <property type="project" value="UniProtKB-ARBA"/>
</dbReference>
<dbReference type="AlphaFoldDB" id="A0A674MNR7"/>
<feature type="domain" description="Rab-GAP TBC" evidence="3">
    <location>
        <begin position="82"/>
        <end position="294"/>
    </location>
</feature>
<feature type="region of interest" description="Disordered" evidence="2">
    <location>
        <begin position="485"/>
        <end position="530"/>
    </location>
</feature>
<feature type="compositionally biased region" description="Polar residues" evidence="2">
    <location>
        <begin position="887"/>
        <end position="906"/>
    </location>
</feature>
<feature type="compositionally biased region" description="Basic and acidic residues" evidence="2">
    <location>
        <begin position="516"/>
        <end position="530"/>
    </location>
</feature>
<feature type="compositionally biased region" description="Basic and acidic residues" evidence="2">
    <location>
        <begin position="946"/>
        <end position="959"/>
    </location>
</feature>